<gene>
    <name evidence="6" type="ORF">D4L85_12355</name>
</gene>
<proteinExistence type="inferred from homology"/>
<accession>A0A385SPB1</accession>
<dbReference type="SUPFAM" id="SSF52540">
    <property type="entry name" value="P-loop containing nucleoside triphosphate hydrolases"/>
    <property type="match status" value="1"/>
</dbReference>
<evidence type="ECO:0000256" key="3">
    <source>
        <dbReference type="ARBA" id="ARBA00022741"/>
    </source>
</evidence>
<keyword evidence="4 6" id="KW-0067">ATP-binding</keyword>
<dbReference type="InterPro" id="IPR029439">
    <property type="entry name" value="Wzt_C"/>
</dbReference>
<protein>
    <submittedName>
        <fullName evidence="6">ABC transporter ATP-binding protein</fullName>
    </submittedName>
</protein>
<dbReference type="AlphaFoldDB" id="A0A385SPB1"/>
<reference evidence="7" key="1">
    <citation type="submission" date="2018-09" db="EMBL/GenBank/DDBJ databases">
        <title>Chryseolinea sp. KIS68-18 isolated from soil.</title>
        <authorList>
            <person name="Weon H.-Y."/>
            <person name="Kwon S.-W."/>
            <person name="Lee S.A."/>
        </authorList>
    </citation>
    <scope>NUCLEOTIDE SEQUENCE [LARGE SCALE GENOMIC DNA]</scope>
    <source>
        <strain evidence="7">KIS68-18</strain>
    </source>
</reference>
<dbReference type="Gene3D" id="3.40.50.300">
    <property type="entry name" value="P-loop containing nucleotide triphosphate hydrolases"/>
    <property type="match status" value="1"/>
</dbReference>
<dbReference type="SMART" id="SM00382">
    <property type="entry name" value="AAA"/>
    <property type="match status" value="1"/>
</dbReference>
<dbReference type="OrthoDB" id="9785229at2"/>
<evidence type="ECO:0000256" key="1">
    <source>
        <dbReference type="ARBA" id="ARBA00005417"/>
    </source>
</evidence>
<evidence type="ECO:0000256" key="4">
    <source>
        <dbReference type="ARBA" id="ARBA00022840"/>
    </source>
</evidence>
<evidence type="ECO:0000313" key="7">
    <source>
        <dbReference type="Proteomes" id="UP000266183"/>
    </source>
</evidence>
<keyword evidence="3" id="KW-0547">Nucleotide-binding</keyword>
<dbReference type="RefSeq" id="WP_119754591.1">
    <property type="nucleotide sequence ID" value="NZ_CP032382.1"/>
</dbReference>
<dbReference type="CDD" id="cd10147">
    <property type="entry name" value="Wzt_C-like"/>
    <property type="match status" value="1"/>
</dbReference>
<dbReference type="EMBL" id="CP032382">
    <property type="protein sequence ID" value="AYB31320.1"/>
    <property type="molecule type" value="Genomic_DNA"/>
</dbReference>
<dbReference type="InterPro" id="IPR003593">
    <property type="entry name" value="AAA+_ATPase"/>
</dbReference>
<dbReference type="InterPro" id="IPR015860">
    <property type="entry name" value="ABC_transpr_TagH-like"/>
</dbReference>
<dbReference type="Gene3D" id="2.70.50.60">
    <property type="entry name" value="abc- transporter (atp binding component) like domain"/>
    <property type="match status" value="1"/>
</dbReference>
<dbReference type="CDD" id="cd03220">
    <property type="entry name" value="ABC_KpsT_Wzt"/>
    <property type="match status" value="1"/>
</dbReference>
<dbReference type="GO" id="GO:0016020">
    <property type="term" value="C:membrane"/>
    <property type="evidence" value="ECO:0007669"/>
    <property type="project" value="InterPro"/>
</dbReference>
<dbReference type="Proteomes" id="UP000266183">
    <property type="component" value="Chromosome"/>
</dbReference>
<dbReference type="Pfam" id="PF14524">
    <property type="entry name" value="Wzt_C"/>
    <property type="match status" value="1"/>
</dbReference>
<dbReference type="InterPro" id="IPR003439">
    <property type="entry name" value="ABC_transporter-like_ATP-bd"/>
</dbReference>
<comment type="similarity">
    <text evidence="1">Belongs to the ABC transporter superfamily.</text>
</comment>
<dbReference type="InterPro" id="IPR050683">
    <property type="entry name" value="Bact_Polysacc_Export_ATP-bd"/>
</dbReference>
<evidence type="ECO:0000259" key="5">
    <source>
        <dbReference type="PROSITE" id="PS50893"/>
    </source>
</evidence>
<keyword evidence="2" id="KW-0813">Transport</keyword>
<dbReference type="KEGG" id="chk:D4L85_12355"/>
<dbReference type="PANTHER" id="PTHR46743:SF2">
    <property type="entry name" value="TEICHOIC ACIDS EXPORT ATP-BINDING PROTEIN TAGH"/>
    <property type="match status" value="1"/>
</dbReference>
<dbReference type="InterPro" id="IPR027417">
    <property type="entry name" value="P-loop_NTPase"/>
</dbReference>
<sequence length="422" mass="47505">MKPILEIQNVSKLFKLHHRGLPYLSLRDRISGVFKKTDEIEEFWALNDVSFSVEAGESIGIIGRNGAGKSTLLKILSRITLPTKGRIIVRGRIASLLEVGTGFHQELTGRENIFMNGSILGMKKTEINKRFDEIVDFSGTERFLDTQLKHYSSGMQLRLAFAVAAHLEPEILIVDEVLSVGDAEFQKKCMGRMKHLSESEGRTVLFVSHQLEAVTRLCSKVIQLEAGKVSFQGNASEGVSRYLKGSTGRNYHFTFDDISRAPGNEKVRLTEVGIKSHNGEFSDQVDIRKPVTIFFKYNVLEDGVSFTHGLNIHNNENIHVLSSHDTETGRKRPLFKKGTYYAEVIVPGNFLAEGLYFVSVAVMQYDPFEVFFHEKEIVTFTVVDTVDGDSARGTYGGTFPGVVRPILNWEYRMLDKEGVWKE</sequence>
<dbReference type="PROSITE" id="PS50893">
    <property type="entry name" value="ABC_TRANSPORTER_2"/>
    <property type="match status" value="1"/>
</dbReference>
<name>A0A385SPB1_9BACT</name>
<dbReference type="GO" id="GO:0005524">
    <property type="term" value="F:ATP binding"/>
    <property type="evidence" value="ECO:0007669"/>
    <property type="project" value="UniProtKB-KW"/>
</dbReference>
<organism evidence="6 7">
    <name type="scientific">Chryseolinea soli</name>
    <dbReference type="NCBI Taxonomy" id="2321403"/>
    <lineage>
        <taxon>Bacteria</taxon>
        <taxon>Pseudomonadati</taxon>
        <taxon>Bacteroidota</taxon>
        <taxon>Cytophagia</taxon>
        <taxon>Cytophagales</taxon>
        <taxon>Fulvivirgaceae</taxon>
        <taxon>Chryseolinea</taxon>
    </lineage>
</organism>
<feature type="domain" description="ABC transporter" evidence="5">
    <location>
        <begin position="28"/>
        <end position="251"/>
    </location>
</feature>
<dbReference type="GO" id="GO:0140359">
    <property type="term" value="F:ABC-type transporter activity"/>
    <property type="evidence" value="ECO:0007669"/>
    <property type="project" value="InterPro"/>
</dbReference>
<evidence type="ECO:0000313" key="6">
    <source>
        <dbReference type="EMBL" id="AYB31320.1"/>
    </source>
</evidence>
<dbReference type="GO" id="GO:0016887">
    <property type="term" value="F:ATP hydrolysis activity"/>
    <property type="evidence" value="ECO:0007669"/>
    <property type="project" value="InterPro"/>
</dbReference>
<dbReference type="Pfam" id="PF00005">
    <property type="entry name" value="ABC_tran"/>
    <property type="match status" value="1"/>
</dbReference>
<evidence type="ECO:0000256" key="2">
    <source>
        <dbReference type="ARBA" id="ARBA00022448"/>
    </source>
</evidence>
<keyword evidence="7" id="KW-1185">Reference proteome</keyword>
<dbReference type="PANTHER" id="PTHR46743">
    <property type="entry name" value="TEICHOIC ACIDS EXPORT ATP-BINDING PROTEIN TAGH"/>
    <property type="match status" value="1"/>
</dbReference>